<dbReference type="AlphaFoldDB" id="A0A7S2DK55"/>
<evidence type="ECO:0000313" key="1">
    <source>
        <dbReference type="EMBL" id="CAD9454982.1"/>
    </source>
</evidence>
<name>A0A7S2DK55_9STRA</name>
<dbReference type="EMBL" id="HBGS01043670">
    <property type="protein sequence ID" value="CAD9454982.1"/>
    <property type="molecule type" value="Transcribed_RNA"/>
</dbReference>
<organism evidence="1">
    <name type="scientific">Octactis speculum</name>
    <dbReference type="NCBI Taxonomy" id="3111310"/>
    <lineage>
        <taxon>Eukaryota</taxon>
        <taxon>Sar</taxon>
        <taxon>Stramenopiles</taxon>
        <taxon>Ochrophyta</taxon>
        <taxon>Dictyochophyceae</taxon>
        <taxon>Dictyochales</taxon>
        <taxon>Dictyochaceae</taxon>
        <taxon>Octactis</taxon>
    </lineage>
</organism>
<sequence>MGEHVNFFNHHNKRSSGFVVGICEPEPAKSMGYDIEVPIPGKKGAVLNYKSVRRERIMRLRKYLVCDPRWLDYAARTSGFAKSEISLRISRMADEIERMPDTSHLRKVTAYKNTPNQTDFPIVAASWRRPAGS</sequence>
<accession>A0A7S2DK55</accession>
<gene>
    <name evidence="1" type="ORF">DSPE1174_LOCUS22555</name>
</gene>
<reference evidence="1" key="1">
    <citation type="submission" date="2021-01" db="EMBL/GenBank/DDBJ databases">
        <authorList>
            <person name="Corre E."/>
            <person name="Pelletier E."/>
            <person name="Niang G."/>
            <person name="Scheremetjew M."/>
            <person name="Finn R."/>
            <person name="Kale V."/>
            <person name="Holt S."/>
            <person name="Cochrane G."/>
            <person name="Meng A."/>
            <person name="Brown T."/>
            <person name="Cohen L."/>
        </authorList>
    </citation>
    <scope>NUCLEOTIDE SEQUENCE</scope>
    <source>
        <strain evidence="1">CCMP1381</strain>
    </source>
</reference>
<protein>
    <submittedName>
        <fullName evidence="1">Uncharacterized protein</fullName>
    </submittedName>
</protein>
<proteinExistence type="predicted"/>